<sequence>MKLFRKIDTIAGNFIEDCLFESHPILTEMVLVDVIDEEGIVTQVEENQPQLDAEGNPQLDPQYVEEAPPQGLYLPRYLNCVWIEGGVVPEPAPQPPTLEERVADAENTLLSLLFM</sequence>
<dbReference type="EMBL" id="VSSQ01089979">
    <property type="protein sequence ID" value="MPN36057.1"/>
    <property type="molecule type" value="Genomic_DNA"/>
</dbReference>
<proteinExistence type="predicted"/>
<gene>
    <name evidence="1" type="ORF">SDC9_183562</name>
</gene>
<comment type="caution">
    <text evidence="1">The sequence shown here is derived from an EMBL/GenBank/DDBJ whole genome shotgun (WGS) entry which is preliminary data.</text>
</comment>
<reference evidence="1" key="1">
    <citation type="submission" date="2019-08" db="EMBL/GenBank/DDBJ databases">
        <authorList>
            <person name="Kucharzyk K."/>
            <person name="Murdoch R.W."/>
            <person name="Higgins S."/>
            <person name="Loffler F."/>
        </authorList>
    </citation>
    <scope>NUCLEOTIDE SEQUENCE</scope>
</reference>
<accession>A0A645HAJ6</accession>
<protein>
    <submittedName>
        <fullName evidence="1">Uncharacterized protein</fullName>
    </submittedName>
</protein>
<organism evidence="1">
    <name type="scientific">bioreactor metagenome</name>
    <dbReference type="NCBI Taxonomy" id="1076179"/>
    <lineage>
        <taxon>unclassified sequences</taxon>
        <taxon>metagenomes</taxon>
        <taxon>ecological metagenomes</taxon>
    </lineage>
</organism>
<dbReference type="AlphaFoldDB" id="A0A645HAJ6"/>
<name>A0A645HAJ6_9ZZZZ</name>
<evidence type="ECO:0000313" key="1">
    <source>
        <dbReference type="EMBL" id="MPN36057.1"/>
    </source>
</evidence>